<name>A0A5B8S6M0_9SPHN</name>
<reference evidence="2 3" key="1">
    <citation type="journal article" date="2013" name="J. Microbiol. Biotechnol.">
        <title>Novosphingobium ginsenosidimutans sp. nov., with the ability to convert ginsenoside.</title>
        <authorList>
            <person name="Kim J.K."/>
            <person name="He D."/>
            <person name="Liu Q.M."/>
            <person name="Park H.Y."/>
            <person name="Jung M.S."/>
            <person name="Yoon M.H."/>
            <person name="Kim S.C."/>
            <person name="Im W.T."/>
        </authorList>
    </citation>
    <scope>NUCLEOTIDE SEQUENCE [LARGE SCALE GENOMIC DNA]</scope>
    <source>
        <strain evidence="2 3">FW-6</strain>
    </source>
</reference>
<dbReference type="PROSITE" id="PS51819">
    <property type="entry name" value="VOC"/>
    <property type="match status" value="1"/>
</dbReference>
<dbReference type="InterPro" id="IPR004360">
    <property type="entry name" value="Glyas_Fos-R_dOase_dom"/>
</dbReference>
<dbReference type="InterPro" id="IPR037523">
    <property type="entry name" value="VOC_core"/>
</dbReference>
<dbReference type="Gene3D" id="3.10.180.10">
    <property type="entry name" value="2,3-Dihydroxybiphenyl 1,2-Dioxygenase, domain 1"/>
    <property type="match status" value="1"/>
</dbReference>
<sequence>MTEALTTGVHHVGLALPDIDAARDFFCEALGFRLAGGVPSYPAHFVSDGATLLTLWQVEDPATATSFDRRRNVGLHHIALGVADEAHLGMVHARIRDWPGVEIEFGPGPMREGSAVQHLIAAIPGGVRVEFAMPFV</sequence>
<dbReference type="Pfam" id="PF00903">
    <property type="entry name" value="Glyoxalase"/>
    <property type="match status" value="1"/>
</dbReference>
<evidence type="ECO:0000313" key="2">
    <source>
        <dbReference type="EMBL" id="QEA16075.1"/>
    </source>
</evidence>
<dbReference type="AlphaFoldDB" id="A0A5B8S6M0"/>
<dbReference type="OrthoDB" id="2613830at2"/>
<dbReference type="RefSeq" id="WP_147090107.1">
    <property type="nucleotide sequence ID" value="NZ_BAABJD010000006.1"/>
</dbReference>
<gene>
    <name evidence="2" type="ORF">FRF71_07970</name>
</gene>
<dbReference type="KEGG" id="ngf:FRF71_07970"/>
<evidence type="ECO:0000313" key="3">
    <source>
        <dbReference type="Proteomes" id="UP000321172"/>
    </source>
</evidence>
<dbReference type="InterPro" id="IPR029068">
    <property type="entry name" value="Glyas_Bleomycin-R_OHBP_Dase"/>
</dbReference>
<evidence type="ECO:0000259" key="1">
    <source>
        <dbReference type="PROSITE" id="PS51819"/>
    </source>
</evidence>
<keyword evidence="3" id="KW-1185">Reference proteome</keyword>
<accession>A0A5B8S6M0</accession>
<organism evidence="2 3">
    <name type="scientific">Novosphingobium ginsenosidimutans</name>
    <dbReference type="NCBI Taxonomy" id="1176536"/>
    <lineage>
        <taxon>Bacteria</taxon>
        <taxon>Pseudomonadati</taxon>
        <taxon>Pseudomonadota</taxon>
        <taxon>Alphaproteobacteria</taxon>
        <taxon>Sphingomonadales</taxon>
        <taxon>Sphingomonadaceae</taxon>
        <taxon>Novosphingobium</taxon>
    </lineage>
</organism>
<dbReference type="EMBL" id="CP042345">
    <property type="protein sequence ID" value="QEA16075.1"/>
    <property type="molecule type" value="Genomic_DNA"/>
</dbReference>
<dbReference type="SUPFAM" id="SSF54593">
    <property type="entry name" value="Glyoxalase/Bleomycin resistance protein/Dihydroxybiphenyl dioxygenase"/>
    <property type="match status" value="1"/>
</dbReference>
<protein>
    <submittedName>
        <fullName evidence="2">VOC family protein</fullName>
    </submittedName>
</protein>
<dbReference type="Proteomes" id="UP000321172">
    <property type="component" value="Chromosome"/>
</dbReference>
<feature type="domain" description="VOC" evidence="1">
    <location>
        <begin position="8"/>
        <end position="134"/>
    </location>
</feature>
<proteinExistence type="predicted"/>